<dbReference type="InterPro" id="IPR047153">
    <property type="entry name" value="TRIM45/56/19-like"/>
</dbReference>
<keyword evidence="1" id="KW-0862">Zinc</keyword>
<sequence>MASSKPIPCGPCQEGKVKTKADIWCYNCDEGLCSTCSGHHKRSNGTRDHKTIDIKSYKPSIQAIKTECNKHGQQLNLYCPSHLMPCCDECISTSHSKCTEIKSLAGVVEKTKIDQSKQSLEKQINSINHFLEKLVTNKSKNITRGEREYESIQDFVVKIRKEMNSHLTRLEKKLCNEAETILNEEKSKATDLITEIEEKQKNLKKMQDHLHTVIPHTSKLQSFLGLHQIEQQVHQCQRYVDDLKMMRGQKNLTSK</sequence>
<dbReference type="PROSITE" id="PS50119">
    <property type="entry name" value="ZF_BBOX"/>
    <property type="match status" value="1"/>
</dbReference>
<keyword evidence="1" id="KW-0863">Zinc-finger</keyword>
<dbReference type="SUPFAM" id="SSF57845">
    <property type="entry name" value="B-box zinc-binding domain"/>
    <property type="match status" value="1"/>
</dbReference>
<dbReference type="Gene3D" id="3.30.160.60">
    <property type="entry name" value="Classic Zinc Finger"/>
    <property type="match status" value="1"/>
</dbReference>
<organism evidence="4 5">
    <name type="scientific">Mytilus edulis</name>
    <name type="common">Blue mussel</name>
    <dbReference type="NCBI Taxonomy" id="6550"/>
    <lineage>
        <taxon>Eukaryota</taxon>
        <taxon>Metazoa</taxon>
        <taxon>Spiralia</taxon>
        <taxon>Lophotrochozoa</taxon>
        <taxon>Mollusca</taxon>
        <taxon>Bivalvia</taxon>
        <taxon>Autobranchia</taxon>
        <taxon>Pteriomorphia</taxon>
        <taxon>Mytilida</taxon>
        <taxon>Mytiloidea</taxon>
        <taxon>Mytilidae</taxon>
        <taxon>Mytilinae</taxon>
        <taxon>Mytilus</taxon>
    </lineage>
</organism>
<protein>
    <recommendedName>
        <fullName evidence="3">B box-type domain-containing protein</fullName>
    </recommendedName>
</protein>
<dbReference type="InterPro" id="IPR000315">
    <property type="entry name" value="Znf_B-box"/>
</dbReference>
<dbReference type="AlphaFoldDB" id="A0A8S3SBF4"/>
<keyword evidence="5" id="KW-1185">Reference proteome</keyword>
<feature type="domain" description="B box-type" evidence="3">
    <location>
        <begin position="4"/>
        <end position="54"/>
    </location>
</feature>
<evidence type="ECO:0000313" key="4">
    <source>
        <dbReference type="EMBL" id="CAG2217673.1"/>
    </source>
</evidence>
<keyword evidence="1" id="KW-0479">Metal-binding</keyword>
<evidence type="ECO:0000259" key="3">
    <source>
        <dbReference type="PROSITE" id="PS50119"/>
    </source>
</evidence>
<proteinExistence type="predicted"/>
<dbReference type="GO" id="GO:0008270">
    <property type="term" value="F:zinc ion binding"/>
    <property type="evidence" value="ECO:0007669"/>
    <property type="project" value="UniProtKB-KW"/>
</dbReference>
<gene>
    <name evidence="4" type="ORF">MEDL_31346</name>
</gene>
<evidence type="ECO:0000256" key="1">
    <source>
        <dbReference type="PROSITE-ProRule" id="PRU00024"/>
    </source>
</evidence>
<dbReference type="PANTHER" id="PTHR25462:SF296">
    <property type="entry name" value="MEIOTIC P26, ISOFORM F"/>
    <property type="match status" value="1"/>
</dbReference>
<feature type="coiled-coil region" evidence="2">
    <location>
        <begin position="182"/>
        <end position="209"/>
    </location>
</feature>
<dbReference type="GO" id="GO:0061630">
    <property type="term" value="F:ubiquitin protein ligase activity"/>
    <property type="evidence" value="ECO:0007669"/>
    <property type="project" value="TreeGrafter"/>
</dbReference>
<evidence type="ECO:0000256" key="2">
    <source>
        <dbReference type="SAM" id="Coils"/>
    </source>
</evidence>
<dbReference type="EMBL" id="CAJPWZ010001560">
    <property type="protein sequence ID" value="CAG2217673.1"/>
    <property type="molecule type" value="Genomic_DNA"/>
</dbReference>
<reference evidence="4" key="1">
    <citation type="submission" date="2021-03" db="EMBL/GenBank/DDBJ databases">
        <authorList>
            <person name="Bekaert M."/>
        </authorList>
    </citation>
    <scope>NUCLEOTIDE SEQUENCE</scope>
</reference>
<dbReference type="OrthoDB" id="6110186at2759"/>
<dbReference type="PANTHER" id="PTHR25462">
    <property type="entry name" value="BONUS, ISOFORM C-RELATED"/>
    <property type="match status" value="1"/>
</dbReference>
<evidence type="ECO:0000313" key="5">
    <source>
        <dbReference type="Proteomes" id="UP000683360"/>
    </source>
</evidence>
<name>A0A8S3SBF4_MYTED</name>
<keyword evidence="2" id="KW-0175">Coiled coil</keyword>
<accession>A0A8S3SBF4</accession>
<comment type="caution">
    <text evidence="4">The sequence shown here is derived from an EMBL/GenBank/DDBJ whole genome shotgun (WGS) entry which is preliminary data.</text>
</comment>
<dbReference type="Proteomes" id="UP000683360">
    <property type="component" value="Unassembled WGS sequence"/>
</dbReference>